<feature type="transmembrane region" description="Helical" evidence="1">
    <location>
        <begin position="81"/>
        <end position="103"/>
    </location>
</feature>
<keyword evidence="4" id="KW-1185">Reference proteome</keyword>
<evidence type="ECO:0000256" key="1">
    <source>
        <dbReference type="SAM" id="Phobius"/>
    </source>
</evidence>
<feature type="transmembrane region" description="Helical" evidence="1">
    <location>
        <begin position="7"/>
        <end position="26"/>
    </location>
</feature>
<proteinExistence type="predicted"/>
<organism evidence="3 4">
    <name type="scientific">Anaerobium acetethylicum</name>
    <dbReference type="NCBI Taxonomy" id="1619234"/>
    <lineage>
        <taxon>Bacteria</taxon>
        <taxon>Bacillati</taxon>
        <taxon>Bacillota</taxon>
        <taxon>Clostridia</taxon>
        <taxon>Lachnospirales</taxon>
        <taxon>Lachnospiraceae</taxon>
        <taxon>Anaerobium</taxon>
    </lineage>
</organism>
<protein>
    <submittedName>
        <fullName evidence="3">Tripartite tricarboxylate transporter TctB family protein</fullName>
    </submittedName>
</protein>
<gene>
    <name evidence="3" type="ORF">SAMN05421730_105513</name>
</gene>
<feature type="transmembrane region" description="Helical" evidence="1">
    <location>
        <begin position="41"/>
        <end position="60"/>
    </location>
</feature>
<keyword evidence="1" id="KW-0812">Transmembrane</keyword>
<dbReference type="EMBL" id="FMKA01000055">
    <property type="protein sequence ID" value="SCP99728.1"/>
    <property type="molecule type" value="Genomic_DNA"/>
</dbReference>
<evidence type="ECO:0000313" key="3">
    <source>
        <dbReference type="EMBL" id="SCP99728.1"/>
    </source>
</evidence>
<dbReference type="OrthoDB" id="369902at2"/>
<sequence length="148" mass="16456">MQKVNTKVIVPVAMAVMAIVFIYLGVGKYGFWDSVNGPKPGFFPTIIGVILLFTSILALYQNRKELAPKLDKLEMMVIGGCLGLVLCSYLIGLIPSAILYMLLWLKVFEKCSWKATLQVTGVMSVIIIGVFVMWLQVPVPWGIFENIL</sequence>
<dbReference type="InterPro" id="IPR009936">
    <property type="entry name" value="DUF1468"/>
</dbReference>
<reference evidence="3 4" key="1">
    <citation type="submission" date="2016-09" db="EMBL/GenBank/DDBJ databases">
        <authorList>
            <person name="Capua I."/>
            <person name="De Benedictis P."/>
            <person name="Joannis T."/>
            <person name="Lombin L.H."/>
            <person name="Cattoli G."/>
        </authorList>
    </citation>
    <scope>NUCLEOTIDE SEQUENCE [LARGE SCALE GENOMIC DNA]</scope>
    <source>
        <strain evidence="3 4">GluBS11</strain>
    </source>
</reference>
<feature type="transmembrane region" description="Helical" evidence="1">
    <location>
        <begin position="115"/>
        <end position="135"/>
    </location>
</feature>
<accession>A0A1D3TZ02</accession>
<evidence type="ECO:0000313" key="4">
    <source>
        <dbReference type="Proteomes" id="UP000199315"/>
    </source>
</evidence>
<dbReference type="AlphaFoldDB" id="A0A1D3TZ02"/>
<keyword evidence="1" id="KW-1133">Transmembrane helix</keyword>
<keyword evidence="1" id="KW-0472">Membrane</keyword>
<name>A0A1D3TZ02_9FIRM</name>
<dbReference type="RefSeq" id="WP_091236996.1">
    <property type="nucleotide sequence ID" value="NZ_FMKA01000055.1"/>
</dbReference>
<dbReference type="Pfam" id="PF07331">
    <property type="entry name" value="TctB"/>
    <property type="match status" value="1"/>
</dbReference>
<dbReference type="Proteomes" id="UP000199315">
    <property type="component" value="Unassembled WGS sequence"/>
</dbReference>
<feature type="domain" description="DUF1468" evidence="2">
    <location>
        <begin position="13"/>
        <end position="140"/>
    </location>
</feature>
<evidence type="ECO:0000259" key="2">
    <source>
        <dbReference type="Pfam" id="PF07331"/>
    </source>
</evidence>